<dbReference type="InterPro" id="IPR000073">
    <property type="entry name" value="AB_hydrolase_1"/>
</dbReference>
<evidence type="ECO:0000313" key="3">
    <source>
        <dbReference type="Proteomes" id="UP001295423"/>
    </source>
</evidence>
<dbReference type="PANTHER" id="PTHR22753:SF14">
    <property type="entry name" value="MONOACYLGLYCEROL_DIACYLGLYCEROL O-ACYLTRANSFERASE"/>
    <property type="match status" value="1"/>
</dbReference>
<dbReference type="Proteomes" id="UP001295423">
    <property type="component" value="Unassembled WGS sequence"/>
</dbReference>
<dbReference type="GO" id="GO:0016020">
    <property type="term" value="C:membrane"/>
    <property type="evidence" value="ECO:0007669"/>
    <property type="project" value="TreeGrafter"/>
</dbReference>
<organism evidence="2 3">
    <name type="scientific">Cylindrotheca closterium</name>
    <dbReference type="NCBI Taxonomy" id="2856"/>
    <lineage>
        <taxon>Eukaryota</taxon>
        <taxon>Sar</taxon>
        <taxon>Stramenopiles</taxon>
        <taxon>Ochrophyta</taxon>
        <taxon>Bacillariophyta</taxon>
        <taxon>Bacillariophyceae</taxon>
        <taxon>Bacillariophycidae</taxon>
        <taxon>Bacillariales</taxon>
        <taxon>Bacillariaceae</taxon>
        <taxon>Cylindrotheca</taxon>
    </lineage>
</organism>
<dbReference type="EMBL" id="CAKOGP040001335">
    <property type="protein sequence ID" value="CAJ1945204.1"/>
    <property type="molecule type" value="Genomic_DNA"/>
</dbReference>
<evidence type="ECO:0000313" key="2">
    <source>
        <dbReference type="EMBL" id="CAJ1945204.1"/>
    </source>
</evidence>
<dbReference type="InterPro" id="IPR029058">
    <property type="entry name" value="AB_hydrolase_fold"/>
</dbReference>
<name>A0AAD2FM98_9STRA</name>
<keyword evidence="3" id="KW-1185">Reference proteome</keyword>
<dbReference type="Gene3D" id="3.40.50.1820">
    <property type="entry name" value="alpha/beta hydrolase"/>
    <property type="match status" value="1"/>
</dbReference>
<dbReference type="PANTHER" id="PTHR22753">
    <property type="entry name" value="TRANSMEMBRANE PROTEIN 68"/>
    <property type="match status" value="1"/>
</dbReference>
<dbReference type="Pfam" id="PF12697">
    <property type="entry name" value="Abhydrolase_6"/>
    <property type="match status" value="1"/>
</dbReference>
<comment type="caution">
    <text evidence="2">The sequence shown here is derived from an EMBL/GenBank/DDBJ whole genome shotgun (WGS) entry which is preliminary data.</text>
</comment>
<proteinExistence type="predicted"/>
<gene>
    <name evidence="2" type="ORF">CYCCA115_LOCUS9348</name>
</gene>
<protein>
    <recommendedName>
        <fullName evidence="1">AB hydrolase-1 domain-containing protein</fullName>
    </recommendedName>
</protein>
<reference evidence="2" key="1">
    <citation type="submission" date="2023-08" db="EMBL/GenBank/DDBJ databases">
        <authorList>
            <person name="Audoor S."/>
            <person name="Bilcke G."/>
        </authorList>
    </citation>
    <scope>NUCLEOTIDE SEQUENCE</scope>
</reference>
<dbReference type="AlphaFoldDB" id="A0AAD2FM98"/>
<accession>A0AAD2FM98</accession>
<sequence length="404" mass="44407">MDATETNSKAASDEGDVNKNVQFRAPLLDYGYPPAVKELRNGSLSQKPILLYLPGFDGTYICPFLQFPELSTEFDVWCMVVGMDDRSTFEELKQNVLDFIATKLGSDSDDSRRPLYLAGESFGGILASEVANELLSDPSGASSPLGGLVLINPATCYSRSALQARGPDVTKLPAYQYIFGLLQLLPLFTDEHSVAQLLLILTADGLPSVIDTPAREAYMGRVAISLPSQLEYMPQGTLDWRLHAWLSAGCQQTETRTLTELAEKLRTTNTPTLIVAGEKDETLPSVDEADRLAELFPNSHVHVVEGAGHASTCGSRVDLAAEMRSHFVALQSSLLSSVPRIAMKPEAAKGKNEYFGMTERYDQADIGLNPLLYWNKDNHQSTTKETRTSRNGAYSWTVYQPKNK</sequence>
<dbReference type="SUPFAM" id="SSF53474">
    <property type="entry name" value="alpha/beta-Hydrolases"/>
    <property type="match status" value="1"/>
</dbReference>
<evidence type="ECO:0000259" key="1">
    <source>
        <dbReference type="Pfam" id="PF12697"/>
    </source>
</evidence>
<feature type="domain" description="AB hydrolase-1" evidence="1">
    <location>
        <begin position="65"/>
        <end position="310"/>
    </location>
</feature>